<dbReference type="AlphaFoldDB" id="A0A255XX66"/>
<dbReference type="RefSeq" id="WP_094407140.1">
    <property type="nucleotide sequence ID" value="NZ_BMJZ01000010.1"/>
</dbReference>
<dbReference type="Proteomes" id="UP000216361">
    <property type="component" value="Unassembled WGS sequence"/>
</dbReference>
<dbReference type="EMBL" id="NOXS01000021">
    <property type="protein sequence ID" value="OYQ21617.1"/>
    <property type="molecule type" value="Genomic_DNA"/>
</dbReference>
<reference evidence="2 3" key="1">
    <citation type="submission" date="2017-07" db="EMBL/GenBank/DDBJ databases">
        <title>Elstera cyanobacteriorum sp. nov., a novel bacterium isolated from cyanobacterial aggregates in a eutrophic lake.</title>
        <authorList>
            <person name="Cai H."/>
        </authorList>
    </citation>
    <scope>NUCLEOTIDE SEQUENCE [LARGE SCALE GENOMIC DNA]</scope>
    <source>
        <strain evidence="2 3">TH019</strain>
    </source>
</reference>
<sequence length="193" mass="21287">MKLGRAIILSCSILLSPLAQAQTWGDAKQISAEESPIDIKLTGWGKASIKRATTNEGKADNVRIGGLNHAVTVEKDGYRAFVIIHEGVPGSFWHQDTIQNMATKAFSRVTLEMGDYFDLDYGAADFRLLPISFTENDKKMNCAYYRAYWRNYFARGHICAPAGQALSQEAAKIFVAHIAYKSALVPADEGKLP</sequence>
<evidence type="ECO:0000256" key="1">
    <source>
        <dbReference type="SAM" id="SignalP"/>
    </source>
</evidence>
<proteinExistence type="predicted"/>
<organism evidence="2 3">
    <name type="scientific">Elstera cyanobacteriorum</name>
    <dbReference type="NCBI Taxonomy" id="2022747"/>
    <lineage>
        <taxon>Bacteria</taxon>
        <taxon>Pseudomonadati</taxon>
        <taxon>Pseudomonadota</taxon>
        <taxon>Alphaproteobacteria</taxon>
        <taxon>Rhodospirillales</taxon>
        <taxon>Rhodospirillaceae</taxon>
        <taxon>Elstera</taxon>
    </lineage>
</organism>
<gene>
    <name evidence="2" type="ORF">CHR90_01820</name>
</gene>
<name>A0A255XX66_9PROT</name>
<feature type="chain" id="PRO_5012310315" evidence="1">
    <location>
        <begin position="22"/>
        <end position="193"/>
    </location>
</feature>
<comment type="caution">
    <text evidence="2">The sequence shown here is derived from an EMBL/GenBank/DDBJ whole genome shotgun (WGS) entry which is preliminary data.</text>
</comment>
<accession>A0A255XX66</accession>
<evidence type="ECO:0000313" key="2">
    <source>
        <dbReference type="EMBL" id="OYQ21617.1"/>
    </source>
</evidence>
<keyword evidence="1" id="KW-0732">Signal</keyword>
<evidence type="ECO:0000313" key="3">
    <source>
        <dbReference type="Proteomes" id="UP000216361"/>
    </source>
</evidence>
<protein>
    <submittedName>
        <fullName evidence="2">Uncharacterized protein</fullName>
    </submittedName>
</protein>
<keyword evidence="3" id="KW-1185">Reference proteome</keyword>
<dbReference type="OrthoDB" id="7369544at2"/>
<feature type="signal peptide" evidence="1">
    <location>
        <begin position="1"/>
        <end position="21"/>
    </location>
</feature>